<comment type="caution">
    <text evidence="1">The sequence shown here is derived from an EMBL/GenBank/DDBJ whole genome shotgun (WGS) entry which is preliminary data.</text>
</comment>
<accession>A0A158G539</accession>
<dbReference type="Proteomes" id="UP000054717">
    <property type="component" value="Unassembled WGS sequence"/>
</dbReference>
<dbReference type="EMBL" id="FCNZ02000004">
    <property type="protein sequence ID" value="SAL26530.1"/>
    <property type="molecule type" value="Genomic_DNA"/>
</dbReference>
<gene>
    <name evidence="1" type="ORF">AWB66_01548</name>
</gene>
<sequence length="417" mass="44899">MLAYSEIALGQDAELDALDVANSASALMLGAEQATTDPRRSDLAASVEPAANVFQTADDPGALDASERASLDVRYAPVLPAARLRFGLSDRLDLRHGAGAQASVNTLREAFASWDAPGDASLDAGRVNVRNGVGAGYNPTDYFRSGALRSVTTSDPDSLRENRQGTVIVGGQKLWNGGSASALFSPRIERNGNTGSFNPNFGATNSTDRWLVKTSARVWDGFAPELLAFKEAGESAQAGINATALFNNATVGHVEFSGGRAPSLLDQALGRSDDTAFRYRLAAGATYTTEGRLSLTLEYQYNGAGLETRSWDALRNGPPPAYGAYRRWIAVAQDPPTRRQAFAFLRKPDVLIPKLDLSMMLRMDASDLSMLGWMELRYHWKRTDLALQVQGTRGNATSNYGALPQKRLAQLTATLFV</sequence>
<proteinExistence type="predicted"/>
<dbReference type="AlphaFoldDB" id="A0A158G539"/>
<protein>
    <submittedName>
        <fullName evidence="1">Uncharacterized protein</fullName>
    </submittedName>
</protein>
<keyword evidence="2" id="KW-1185">Reference proteome</keyword>
<evidence type="ECO:0000313" key="1">
    <source>
        <dbReference type="EMBL" id="SAL26530.1"/>
    </source>
</evidence>
<organism evidence="1 2">
    <name type="scientific">Caballeronia telluris</name>
    <dbReference type="NCBI Taxonomy" id="326475"/>
    <lineage>
        <taxon>Bacteria</taxon>
        <taxon>Pseudomonadati</taxon>
        <taxon>Pseudomonadota</taxon>
        <taxon>Betaproteobacteria</taxon>
        <taxon>Burkholderiales</taxon>
        <taxon>Burkholderiaceae</taxon>
        <taxon>Caballeronia</taxon>
    </lineage>
</organism>
<reference evidence="1" key="1">
    <citation type="submission" date="2016-01" db="EMBL/GenBank/DDBJ databases">
        <authorList>
            <person name="Peeters Charlotte."/>
        </authorList>
    </citation>
    <scope>NUCLEOTIDE SEQUENCE</scope>
    <source>
        <strain evidence="1">LMG 22936</strain>
    </source>
</reference>
<dbReference type="STRING" id="326475.AWB66_01548"/>
<dbReference type="RefSeq" id="WP_087629684.1">
    <property type="nucleotide sequence ID" value="NZ_FCNZ02000004.1"/>
</dbReference>
<name>A0A158G539_9BURK</name>
<evidence type="ECO:0000313" key="2">
    <source>
        <dbReference type="Proteomes" id="UP000054717"/>
    </source>
</evidence>